<gene>
    <name evidence="4" type="ORF">NMOB1V02_LOCUS6876</name>
</gene>
<evidence type="ECO:0000256" key="2">
    <source>
        <dbReference type="ARBA" id="ARBA00022737"/>
    </source>
</evidence>
<dbReference type="EMBL" id="CAJPEX010001539">
    <property type="protein sequence ID" value="CAG0919350.1"/>
    <property type="molecule type" value="Genomic_DNA"/>
</dbReference>
<feature type="signal peptide" evidence="3">
    <location>
        <begin position="1"/>
        <end position="25"/>
    </location>
</feature>
<evidence type="ECO:0000313" key="4">
    <source>
        <dbReference type="EMBL" id="CAD7279198.1"/>
    </source>
</evidence>
<dbReference type="AlphaFoldDB" id="A0A7R9BPK8"/>
<accession>A0A7R9BPK8</accession>
<dbReference type="PROSITE" id="PS51450">
    <property type="entry name" value="LRR"/>
    <property type="match status" value="1"/>
</dbReference>
<dbReference type="PANTHER" id="PTHR24366">
    <property type="entry name" value="IG(IMMUNOGLOBULIN) AND LRR(LEUCINE RICH REPEAT) DOMAINS"/>
    <property type="match status" value="1"/>
</dbReference>
<feature type="chain" id="PRO_5036402986" evidence="3">
    <location>
        <begin position="26"/>
        <end position="358"/>
    </location>
</feature>
<keyword evidence="1" id="KW-0433">Leucine-rich repeat</keyword>
<dbReference type="Pfam" id="PF13855">
    <property type="entry name" value="LRR_8"/>
    <property type="match status" value="1"/>
</dbReference>
<keyword evidence="3" id="KW-0732">Signal</keyword>
<dbReference type="InterPro" id="IPR032675">
    <property type="entry name" value="LRR_dom_sf"/>
</dbReference>
<dbReference type="Gene3D" id="3.80.10.10">
    <property type="entry name" value="Ribonuclease Inhibitor"/>
    <property type="match status" value="1"/>
</dbReference>
<dbReference type="OrthoDB" id="6343752at2759"/>
<proteinExistence type="predicted"/>
<dbReference type="InterPro" id="IPR003591">
    <property type="entry name" value="Leu-rich_rpt_typical-subtyp"/>
</dbReference>
<sequence length="358" mass="38868">MSFTGKMQLGLLLATFVLCPAGISSQWGTTIAPDPGCPPPSEITPCECRYNQWDDEHTFYCRDEISDTRLREIFSTASFPVTTMAAFVAEYCTLSSLPVGVFGSMKFESITVDICSLSSIDPDVLRDQADVLTGLVLNYNALTDFPFDVPLPKLEALHLKANSLTSLPGLNYPSLLFADFELNQISQISDNLLQGTPNMERLYLQSNSLGSLPTGLTKGLPYLEEISLHHNSLSTISPGTFDLTDSTSSRISVDLHSNYIADLPAGAFSFPGTSCPKVFLDMNEISELSAAAFEPITAQMVSNGCPGLFVSGNPLDCDCSSLSWLLENADYKNAFVDGYSVHCNNLALPDWTDQLLGC</sequence>
<name>A0A7R9BPK8_9CRUS</name>
<dbReference type="SUPFAM" id="SSF52058">
    <property type="entry name" value="L domain-like"/>
    <property type="match status" value="1"/>
</dbReference>
<keyword evidence="5" id="KW-1185">Reference proteome</keyword>
<evidence type="ECO:0000256" key="1">
    <source>
        <dbReference type="ARBA" id="ARBA00022614"/>
    </source>
</evidence>
<dbReference type="EMBL" id="OA883576">
    <property type="protein sequence ID" value="CAD7279198.1"/>
    <property type="molecule type" value="Genomic_DNA"/>
</dbReference>
<dbReference type="Proteomes" id="UP000678499">
    <property type="component" value="Unassembled WGS sequence"/>
</dbReference>
<evidence type="ECO:0000313" key="5">
    <source>
        <dbReference type="Proteomes" id="UP000678499"/>
    </source>
</evidence>
<organism evidence="4">
    <name type="scientific">Notodromas monacha</name>
    <dbReference type="NCBI Taxonomy" id="399045"/>
    <lineage>
        <taxon>Eukaryota</taxon>
        <taxon>Metazoa</taxon>
        <taxon>Ecdysozoa</taxon>
        <taxon>Arthropoda</taxon>
        <taxon>Crustacea</taxon>
        <taxon>Oligostraca</taxon>
        <taxon>Ostracoda</taxon>
        <taxon>Podocopa</taxon>
        <taxon>Podocopida</taxon>
        <taxon>Cypridocopina</taxon>
        <taxon>Cypridoidea</taxon>
        <taxon>Cyprididae</taxon>
        <taxon>Notodromas</taxon>
    </lineage>
</organism>
<dbReference type="SMART" id="SM00369">
    <property type="entry name" value="LRR_TYP"/>
    <property type="match status" value="4"/>
</dbReference>
<dbReference type="PANTHER" id="PTHR24366:SF96">
    <property type="entry name" value="LEUCINE RICH REPEAT CONTAINING 53"/>
    <property type="match status" value="1"/>
</dbReference>
<reference evidence="4" key="1">
    <citation type="submission" date="2020-11" db="EMBL/GenBank/DDBJ databases">
        <authorList>
            <person name="Tran Van P."/>
        </authorList>
    </citation>
    <scope>NUCLEOTIDE SEQUENCE</scope>
</reference>
<protein>
    <submittedName>
        <fullName evidence="4">Uncharacterized protein</fullName>
    </submittedName>
</protein>
<evidence type="ECO:0000256" key="3">
    <source>
        <dbReference type="SAM" id="SignalP"/>
    </source>
</evidence>
<dbReference type="InterPro" id="IPR001611">
    <property type="entry name" value="Leu-rich_rpt"/>
</dbReference>
<keyword evidence="2" id="KW-0677">Repeat</keyword>